<dbReference type="PANTHER" id="PTHR43321">
    <property type="entry name" value="GLUTAMATE DECARBOXYLASE"/>
    <property type="match status" value="1"/>
</dbReference>
<name>A0A5E6MNT9_9BACT</name>
<dbReference type="GO" id="GO:0030170">
    <property type="term" value="F:pyridoxal phosphate binding"/>
    <property type="evidence" value="ECO:0007669"/>
    <property type="project" value="InterPro"/>
</dbReference>
<feature type="non-terminal residue" evidence="2">
    <location>
        <position position="1"/>
    </location>
</feature>
<dbReference type="GO" id="GO:0005829">
    <property type="term" value="C:cytosol"/>
    <property type="evidence" value="ECO:0007669"/>
    <property type="project" value="TreeGrafter"/>
</dbReference>
<sequence length="127" mass="14351">LGRTGYTRILKTIRETALFLSDRISKMGPFELVSDGSQVPAFAFKLKNFPAEAAFALSERLREHGWQVPAYTMPPDAQTVSVLRIVVREGLSRDMADHFLADLHRALGSWEGKPSAHHGRRSTRFYH</sequence>
<dbReference type="EMBL" id="CABFUZ020000186">
    <property type="protein sequence ID" value="VVM07664.1"/>
    <property type="molecule type" value="Genomic_DNA"/>
</dbReference>
<evidence type="ECO:0000256" key="1">
    <source>
        <dbReference type="ARBA" id="ARBA00009533"/>
    </source>
</evidence>
<evidence type="ECO:0000313" key="2">
    <source>
        <dbReference type="EMBL" id="VVM07664.1"/>
    </source>
</evidence>
<proteinExistence type="inferred from homology"/>
<dbReference type="GO" id="GO:0006538">
    <property type="term" value="P:L-glutamate catabolic process"/>
    <property type="evidence" value="ECO:0007669"/>
    <property type="project" value="TreeGrafter"/>
</dbReference>
<accession>A0A5E6MNT9</accession>
<gene>
    <name evidence="2" type="primary">E4.1.1.15/gadB/gadA/GAD</name>
    <name evidence="2" type="ORF">MAMC_01760</name>
</gene>
<dbReference type="PANTHER" id="PTHR43321:SF3">
    <property type="entry name" value="GLUTAMATE DECARBOXYLASE"/>
    <property type="match status" value="1"/>
</dbReference>
<dbReference type="SUPFAM" id="SSF53383">
    <property type="entry name" value="PLP-dependent transferases"/>
    <property type="match status" value="1"/>
</dbReference>
<keyword evidence="2" id="KW-0456">Lyase</keyword>
<dbReference type="Proteomes" id="UP000381693">
    <property type="component" value="Unassembled WGS sequence"/>
</dbReference>
<dbReference type="InterPro" id="IPR015424">
    <property type="entry name" value="PyrdxlP-dep_Trfase"/>
</dbReference>
<reference evidence="2" key="1">
    <citation type="submission" date="2019-09" db="EMBL/GenBank/DDBJ databases">
        <authorList>
            <person name="Cremers G."/>
        </authorList>
    </citation>
    <scope>NUCLEOTIDE SEQUENCE [LARGE SCALE GENOMIC DNA]</scope>
    <source>
        <strain evidence="2">3B</strain>
    </source>
</reference>
<protein>
    <submittedName>
        <fullName evidence="2">Partial glutamate decarboxylase</fullName>
        <ecNumber evidence="2">4.1.1.15</ecNumber>
    </submittedName>
</protein>
<comment type="caution">
    <text evidence="2">The sequence shown here is derived from an EMBL/GenBank/DDBJ whole genome shotgun (WGS) entry which is preliminary data.</text>
</comment>
<organism evidence="2 3">
    <name type="scientific">Methylacidimicrobium cyclopophantes</name>
    <dbReference type="NCBI Taxonomy" id="1041766"/>
    <lineage>
        <taxon>Bacteria</taxon>
        <taxon>Pseudomonadati</taxon>
        <taxon>Verrucomicrobiota</taxon>
        <taxon>Methylacidimicrobium</taxon>
    </lineage>
</organism>
<dbReference type="GO" id="GO:0004351">
    <property type="term" value="F:glutamate decarboxylase activity"/>
    <property type="evidence" value="ECO:0007669"/>
    <property type="project" value="UniProtKB-EC"/>
</dbReference>
<evidence type="ECO:0000313" key="3">
    <source>
        <dbReference type="Proteomes" id="UP000381693"/>
    </source>
</evidence>
<dbReference type="EC" id="4.1.1.15" evidence="2"/>
<dbReference type="AlphaFoldDB" id="A0A5E6MNT9"/>
<dbReference type="Gene3D" id="3.90.1150.160">
    <property type="match status" value="1"/>
</dbReference>
<keyword evidence="3" id="KW-1185">Reference proteome</keyword>
<comment type="similarity">
    <text evidence="1">Belongs to the group II decarboxylase family.</text>
</comment>
<dbReference type="InterPro" id="IPR010107">
    <property type="entry name" value="Glutamate_decarboxylase"/>
</dbReference>